<dbReference type="Proteomes" id="UP000829398">
    <property type="component" value="Chromosome 6"/>
</dbReference>
<gene>
    <name evidence="1" type="ORF">KPL71_017754</name>
</gene>
<sequence length="1130" mass="124039">MSDKAEKTCPLCAEEMDLTDQQLKPCNCGYEICVWCWNHIMEMAEKDGTEGRCPACRTAYDKEKIVGMAANCERAVARMTSERRQKSQKAKPKASEGRMHLTNVRVIQRNLVYIIGLPINLADEDLLQRKEYFGQYGKVLKVSISRTATGAIQHSANNSCCVYITYSREDDAIRCIQSVHSYILDGRPLRACFGTTKYCHAWIRNMPCSVPDCLYLHDFGSQEDSFTKDEIVSAFTRYAWLFTDDPLCVFLHSMLSGVHENNLLCVVMTSCCFAHESCFKGFMQGRSRVQQIIGATNNMHRRSGNALPPPADEYINSNITSTAKPIAKNSSNCSYNLIELVPFPQIIENPNNGSCADIVAGKSNSLPTAASWVMRVSATLPANKNLSGPVRPPSNQPKASNGPQVPGTEVVSTTISIQTVQPMEAVATSKVHHKLDPLELGKEYIDALSSTNEEATLDSIPATATSNQYITCRPTSKSSEKDIATPSSRTSSSESTKPFSSPGSVEDESSHIVMDFQGLCCGLSSIGLESQFEKDRSLPVVPNSSISKHVSVNLPGSHGPQEEKSGQFTECKSFQASMAAPTMEDSPDFDDLQFKGLEDMHHLPPISSTPHLPHNLNQSSYLSWQAGDVSNQSNLDGHSGNVPLEHKEVLPSRSENLISNGFITNEASSFFNLDATVQHSSLFSEVGFGSYLGKHDSTVAPLHSNASDVGESSIISKILSLDADAWEDSLTSPYSFAKLLRESNRQHDSLKMPSLFKESDCRQSRFSFARQEEFSNHASDVEHSLSNIRHSADQYPAPNGLLKNKDIFTDKHQNVFSSSSSMDSDNFLGSHSFISSSVHVYLFSFGSQTHVVMKPRCNHFIALYGTLQFVVSKAPTSVPPGFAVPNRAPPPGFSPHGTMQKPFDSSASHLRWTSAQAAGNSGPCGDIPFVDPAILEVGKGLQAIGLNNLGCDMRQTPSSQLNPFEHEARLQLLMQQSSSGYQNLRFQDYPMNRFSPPSDTYGISSKVLNQPQPNNLSSFTQSPAQQYRNAHMSTGHLGSLKGVKSINDLGVSDLMTNGGIGFNKFIPSYEDLKCQMSNSSNLYNRGFAICWFCGDTPDSGPKRQQHMCLMVAVSKDKLSTFDSCIVSREI</sequence>
<evidence type="ECO:0000313" key="1">
    <source>
        <dbReference type="EMBL" id="KAH9735503.1"/>
    </source>
</evidence>
<name>A0ACB8JSF6_CITSI</name>
<protein>
    <submittedName>
        <fullName evidence="1">RNA binding (RRM/RBD/RNP motifs) family protein</fullName>
    </submittedName>
</protein>
<organism evidence="1 2">
    <name type="scientific">Citrus sinensis</name>
    <name type="common">Sweet orange</name>
    <name type="synonym">Citrus aurantium var. sinensis</name>
    <dbReference type="NCBI Taxonomy" id="2711"/>
    <lineage>
        <taxon>Eukaryota</taxon>
        <taxon>Viridiplantae</taxon>
        <taxon>Streptophyta</taxon>
        <taxon>Embryophyta</taxon>
        <taxon>Tracheophyta</taxon>
        <taxon>Spermatophyta</taxon>
        <taxon>Magnoliopsida</taxon>
        <taxon>eudicotyledons</taxon>
        <taxon>Gunneridae</taxon>
        <taxon>Pentapetalae</taxon>
        <taxon>rosids</taxon>
        <taxon>malvids</taxon>
        <taxon>Sapindales</taxon>
        <taxon>Rutaceae</taxon>
        <taxon>Aurantioideae</taxon>
        <taxon>Citrus</taxon>
    </lineage>
</organism>
<dbReference type="EMBL" id="CM039175">
    <property type="protein sequence ID" value="KAH9735503.1"/>
    <property type="molecule type" value="Genomic_DNA"/>
</dbReference>
<accession>A0ACB8JSF6</accession>
<proteinExistence type="predicted"/>
<reference evidence="2" key="1">
    <citation type="journal article" date="2023" name="Hortic. Res.">
        <title>A chromosome-level phased genome enabling allele-level studies in sweet orange: a case study on citrus Huanglongbing tolerance.</title>
        <authorList>
            <person name="Wu B."/>
            <person name="Yu Q."/>
            <person name="Deng Z."/>
            <person name="Duan Y."/>
            <person name="Luo F."/>
            <person name="Gmitter F. Jr."/>
        </authorList>
    </citation>
    <scope>NUCLEOTIDE SEQUENCE [LARGE SCALE GENOMIC DNA]</scope>
    <source>
        <strain evidence="2">cv. Valencia</strain>
    </source>
</reference>
<comment type="caution">
    <text evidence="1">The sequence shown here is derived from an EMBL/GenBank/DDBJ whole genome shotgun (WGS) entry which is preliminary data.</text>
</comment>
<keyword evidence="2" id="KW-1185">Reference proteome</keyword>
<evidence type="ECO:0000313" key="2">
    <source>
        <dbReference type="Proteomes" id="UP000829398"/>
    </source>
</evidence>